<organism evidence="6 7">
    <name type="scientific">Botryosphaeria dothidea</name>
    <dbReference type="NCBI Taxonomy" id="55169"/>
    <lineage>
        <taxon>Eukaryota</taxon>
        <taxon>Fungi</taxon>
        <taxon>Dikarya</taxon>
        <taxon>Ascomycota</taxon>
        <taxon>Pezizomycotina</taxon>
        <taxon>Dothideomycetes</taxon>
        <taxon>Dothideomycetes incertae sedis</taxon>
        <taxon>Botryosphaeriales</taxon>
        <taxon>Botryosphaeriaceae</taxon>
        <taxon>Botryosphaeria</taxon>
    </lineage>
</organism>
<reference evidence="6" key="1">
    <citation type="submission" date="2020-04" db="EMBL/GenBank/DDBJ databases">
        <title>Genome Assembly and Annotation of Botryosphaeria dothidea sdau 11-99, a Latent Pathogen of Apple Fruit Ring Rot in China.</title>
        <authorList>
            <person name="Yu C."/>
            <person name="Diao Y."/>
            <person name="Lu Q."/>
            <person name="Zhao J."/>
            <person name="Cui S."/>
            <person name="Peng C."/>
            <person name="He B."/>
            <person name="Liu H."/>
        </authorList>
    </citation>
    <scope>NUCLEOTIDE SEQUENCE [LARGE SCALE GENOMIC DNA]</scope>
    <source>
        <strain evidence="6">Sdau11-99</strain>
    </source>
</reference>
<dbReference type="GO" id="GO:0016559">
    <property type="term" value="P:peroxisome fission"/>
    <property type="evidence" value="ECO:0007669"/>
    <property type="project" value="TreeGrafter"/>
</dbReference>
<dbReference type="InterPro" id="IPR022812">
    <property type="entry name" value="Dynamin"/>
</dbReference>
<dbReference type="GO" id="GO:0005525">
    <property type="term" value="F:GTP binding"/>
    <property type="evidence" value="ECO:0007669"/>
    <property type="project" value="InterPro"/>
</dbReference>
<gene>
    <name evidence="6" type="ORF">GTA08_BOTSDO04271</name>
</gene>
<feature type="domain" description="Dynamin-type G" evidence="5">
    <location>
        <begin position="29"/>
        <end position="317"/>
    </location>
</feature>
<evidence type="ECO:0000259" key="4">
    <source>
        <dbReference type="PROSITE" id="PS51388"/>
    </source>
</evidence>
<dbReference type="InterPro" id="IPR030381">
    <property type="entry name" value="G_DYNAMIN_dom"/>
</dbReference>
<dbReference type="GO" id="GO:0016020">
    <property type="term" value="C:membrane"/>
    <property type="evidence" value="ECO:0007669"/>
    <property type="project" value="TreeGrafter"/>
</dbReference>
<dbReference type="GO" id="GO:0003924">
    <property type="term" value="F:GTPase activity"/>
    <property type="evidence" value="ECO:0007669"/>
    <property type="project" value="InterPro"/>
</dbReference>
<dbReference type="InterPro" id="IPR020850">
    <property type="entry name" value="GED_dom"/>
</dbReference>
<dbReference type="SMART" id="SM00053">
    <property type="entry name" value="DYNc"/>
    <property type="match status" value="1"/>
</dbReference>
<dbReference type="EMBL" id="WWBZ02000022">
    <property type="protein sequence ID" value="KAF4308308.1"/>
    <property type="molecule type" value="Genomic_DNA"/>
</dbReference>
<proteinExistence type="predicted"/>
<name>A0A8H4N5T8_9PEZI</name>
<feature type="region of interest" description="Disordered" evidence="3">
    <location>
        <begin position="740"/>
        <end position="762"/>
    </location>
</feature>
<evidence type="ECO:0000313" key="7">
    <source>
        <dbReference type="Proteomes" id="UP000572817"/>
    </source>
</evidence>
<dbReference type="OrthoDB" id="415706at2759"/>
<evidence type="ECO:0000256" key="1">
    <source>
        <dbReference type="ARBA" id="ARBA00022741"/>
    </source>
</evidence>
<keyword evidence="2" id="KW-0342">GTP-binding</keyword>
<dbReference type="SUPFAM" id="SSF52540">
    <property type="entry name" value="P-loop containing nucleoside triphosphate hydrolases"/>
    <property type="match status" value="1"/>
</dbReference>
<evidence type="ECO:0008006" key="8">
    <source>
        <dbReference type="Google" id="ProtNLM"/>
    </source>
</evidence>
<feature type="compositionally biased region" description="Basic and acidic residues" evidence="3">
    <location>
        <begin position="746"/>
        <end position="762"/>
    </location>
</feature>
<dbReference type="GO" id="GO:0006897">
    <property type="term" value="P:endocytosis"/>
    <property type="evidence" value="ECO:0007669"/>
    <property type="project" value="TreeGrafter"/>
</dbReference>
<dbReference type="FunFam" id="3.40.50.300:FF:001425">
    <property type="entry name" value="Dynamin GTPase, putative"/>
    <property type="match status" value="1"/>
</dbReference>
<dbReference type="GO" id="GO:0005739">
    <property type="term" value="C:mitochondrion"/>
    <property type="evidence" value="ECO:0007669"/>
    <property type="project" value="TreeGrafter"/>
</dbReference>
<dbReference type="CDD" id="cd08771">
    <property type="entry name" value="DLP_1"/>
    <property type="match status" value="1"/>
</dbReference>
<dbReference type="AlphaFoldDB" id="A0A8H4N5T8"/>
<dbReference type="GO" id="GO:0000266">
    <property type="term" value="P:mitochondrial fission"/>
    <property type="evidence" value="ECO:0007669"/>
    <property type="project" value="TreeGrafter"/>
</dbReference>
<accession>A0A8H4N5T8</accession>
<dbReference type="InterPro" id="IPR000375">
    <property type="entry name" value="Dynamin_stalk"/>
</dbReference>
<dbReference type="InterPro" id="IPR003130">
    <property type="entry name" value="GED"/>
</dbReference>
<protein>
    <recommendedName>
        <fullName evidence="8">Dynamin family protein</fullName>
    </recommendedName>
</protein>
<keyword evidence="1" id="KW-0547">Nucleotide-binding</keyword>
<evidence type="ECO:0000256" key="3">
    <source>
        <dbReference type="SAM" id="MobiDB-lite"/>
    </source>
</evidence>
<keyword evidence="7" id="KW-1185">Reference proteome</keyword>
<comment type="caution">
    <text evidence="6">The sequence shown here is derived from an EMBL/GenBank/DDBJ whole genome shotgun (WGS) entry which is preliminary data.</text>
</comment>
<dbReference type="InterPro" id="IPR001401">
    <property type="entry name" value="Dynamin_GTPase"/>
</dbReference>
<dbReference type="Gene3D" id="3.40.50.300">
    <property type="entry name" value="P-loop containing nucleotide triphosphate hydrolases"/>
    <property type="match status" value="1"/>
</dbReference>
<evidence type="ECO:0000259" key="5">
    <source>
        <dbReference type="PROSITE" id="PS51718"/>
    </source>
</evidence>
<dbReference type="PANTHER" id="PTHR11566:SF215">
    <property type="entry name" value="DYNAMIN GTPASE"/>
    <property type="match status" value="1"/>
</dbReference>
<dbReference type="PROSITE" id="PS51718">
    <property type="entry name" value="G_DYNAMIN_2"/>
    <property type="match status" value="1"/>
</dbReference>
<dbReference type="PANTHER" id="PTHR11566">
    <property type="entry name" value="DYNAMIN"/>
    <property type="match status" value="1"/>
</dbReference>
<dbReference type="InterPro" id="IPR027417">
    <property type="entry name" value="P-loop_NTPase"/>
</dbReference>
<dbReference type="PRINTS" id="PR00195">
    <property type="entry name" value="DYNAMIN"/>
</dbReference>
<dbReference type="PROSITE" id="PS51388">
    <property type="entry name" value="GED"/>
    <property type="match status" value="1"/>
</dbReference>
<dbReference type="GO" id="GO:0005874">
    <property type="term" value="C:microtubule"/>
    <property type="evidence" value="ECO:0007669"/>
    <property type="project" value="TreeGrafter"/>
</dbReference>
<dbReference type="Pfam" id="PF00350">
    <property type="entry name" value="Dynamin_N"/>
    <property type="match status" value="1"/>
</dbReference>
<dbReference type="Pfam" id="PF01031">
    <property type="entry name" value="Dynamin_M"/>
    <property type="match status" value="1"/>
</dbReference>
<dbReference type="Pfam" id="PF02212">
    <property type="entry name" value="GED"/>
    <property type="match status" value="1"/>
</dbReference>
<dbReference type="Proteomes" id="UP000572817">
    <property type="component" value="Unassembled WGS sequence"/>
</dbReference>
<evidence type="ECO:0000313" key="6">
    <source>
        <dbReference type="EMBL" id="KAF4308308.1"/>
    </source>
</evidence>
<dbReference type="GO" id="GO:0008017">
    <property type="term" value="F:microtubule binding"/>
    <property type="evidence" value="ECO:0007669"/>
    <property type="project" value="TreeGrafter"/>
</dbReference>
<dbReference type="InterPro" id="IPR045063">
    <property type="entry name" value="Dynamin_N"/>
</dbReference>
<feature type="region of interest" description="Disordered" evidence="3">
    <location>
        <begin position="446"/>
        <end position="490"/>
    </location>
</feature>
<feature type="domain" description="GED" evidence="4">
    <location>
        <begin position="674"/>
        <end position="762"/>
    </location>
</feature>
<evidence type="ECO:0000256" key="2">
    <source>
        <dbReference type="ARBA" id="ARBA00023134"/>
    </source>
</evidence>
<sequence length="762" mass="85649">MPRSTGQALADPVMLSKIDALFACNVGHHVDLPQIVVVGDQSSGKSSVLEGLTRLPFPRDSGLCTRFATQITFRRDTANSVAVSVIPGKDADQDHVDAVRTWKKAGLTSLDQSTFANIMREVEDIMGINSSTMKTFSSDVLSIEVAGPDQEHFSVIDVPGIFQRVTKDITTKADKEFVQNMVFEYMKNPRSVMLAVVPSNVDVATQLILEMAEEVDNEGRRTLGVLTKPDIVDKGAEKNVMNMVEGVSHVLKFGWCIVKNPGQQEIAEHSFNRYEAEQHFFSTVEPWKHLPKERVGVDALRKRLQIILTAHIRREFPKVKADLNQILKEVNHALELMGSKRDTPAEQARFLIDIAMNFQKIVTNGLDAKYREDCFDNVESLRIATLIVNRSEAFSDDFATYGHYYRFASKGQPILSAPQPPKREDYIVDSTYRMVHSRLHDRPPVPGFAFPGSINPPAPPENTNLPAAPANVKNDNSTSPTPPTGRCATRKNNCSDEAILELLSQHVWLDPPVDRGIMSWVNQILDRSRGFELGSFDPTLLASTFKHQSQRWESLAFGFVSDVVVITHTFILDLLGLVCPDESIRARLTAILMEKLLPLYERAFNQLGFLLHVERSSLPGTMNHYFNDNLAKVRQTRLRNGVLNKSFRDENMGLAVRVEDLSPTNNLSNKKHSAQDLHDILESYYKLTRKTMVDNIYKQVVMYLLISGPNTPLNLFSPAWVASLSEEQLEEIAGEEALTKRKRKQLAKEREDLEKGRKILSS</sequence>
<dbReference type="GO" id="GO:0048312">
    <property type="term" value="P:intracellular distribution of mitochondria"/>
    <property type="evidence" value="ECO:0007669"/>
    <property type="project" value="TreeGrafter"/>
</dbReference>